<comment type="caution">
    <text evidence="1">The sequence shown here is derived from an EMBL/GenBank/DDBJ whole genome shotgun (WGS) entry which is preliminary data.</text>
</comment>
<proteinExistence type="predicted"/>
<sequence length="56" mass="6610">MKIRPCCWVSLESSQRVHFNAIKKKKIPPVTKRGGFHPHVRTILNPKFQYSTTNRF</sequence>
<gene>
    <name evidence="1" type="ORF">O3M35_004627</name>
</gene>
<reference evidence="1 2" key="1">
    <citation type="submission" date="2022-12" db="EMBL/GenBank/DDBJ databases">
        <title>Chromosome-level genome assembly of true bugs.</title>
        <authorList>
            <person name="Ma L."/>
            <person name="Li H."/>
        </authorList>
    </citation>
    <scope>NUCLEOTIDE SEQUENCE [LARGE SCALE GENOMIC DNA]</scope>
    <source>
        <strain evidence="1">Lab_2022b</strain>
    </source>
</reference>
<accession>A0AAW1CIL6</accession>
<evidence type="ECO:0000313" key="2">
    <source>
        <dbReference type="Proteomes" id="UP001461498"/>
    </source>
</evidence>
<dbReference type="Proteomes" id="UP001461498">
    <property type="component" value="Unassembled WGS sequence"/>
</dbReference>
<organism evidence="1 2">
    <name type="scientific">Rhynocoris fuscipes</name>
    <dbReference type="NCBI Taxonomy" id="488301"/>
    <lineage>
        <taxon>Eukaryota</taxon>
        <taxon>Metazoa</taxon>
        <taxon>Ecdysozoa</taxon>
        <taxon>Arthropoda</taxon>
        <taxon>Hexapoda</taxon>
        <taxon>Insecta</taxon>
        <taxon>Pterygota</taxon>
        <taxon>Neoptera</taxon>
        <taxon>Paraneoptera</taxon>
        <taxon>Hemiptera</taxon>
        <taxon>Heteroptera</taxon>
        <taxon>Panheteroptera</taxon>
        <taxon>Cimicomorpha</taxon>
        <taxon>Reduviidae</taxon>
        <taxon>Harpactorinae</taxon>
        <taxon>Harpactorini</taxon>
        <taxon>Rhynocoris</taxon>
    </lineage>
</organism>
<dbReference type="EMBL" id="JAPXFL010000015">
    <property type="protein sequence ID" value="KAK9497279.1"/>
    <property type="molecule type" value="Genomic_DNA"/>
</dbReference>
<name>A0AAW1CIL6_9HEMI</name>
<dbReference type="AlphaFoldDB" id="A0AAW1CIL6"/>
<protein>
    <submittedName>
        <fullName evidence="1">Uncharacterized protein</fullName>
    </submittedName>
</protein>
<evidence type="ECO:0000313" key="1">
    <source>
        <dbReference type="EMBL" id="KAK9497279.1"/>
    </source>
</evidence>
<keyword evidence="2" id="KW-1185">Reference proteome</keyword>